<gene>
    <name evidence="2" type="ORF">NG799_05095</name>
</gene>
<feature type="chain" id="PRO_5045208989" evidence="1">
    <location>
        <begin position="23"/>
        <end position="60"/>
    </location>
</feature>
<evidence type="ECO:0000256" key="1">
    <source>
        <dbReference type="SAM" id="SignalP"/>
    </source>
</evidence>
<comment type="caution">
    <text evidence="2">The sequence shown here is derived from an EMBL/GenBank/DDBJ whole genome shotgun (WGS) entry which is preliminary data.</text>
</comment>
<accession>A0ABT2MLT5</accession>
<reference evidence="2 3" key="1">
    <citation type="journal article" date="2022" name="Front. Microbiol.">
        <title>High genomic differentiation and limited gene flow indicate recent cryptic speciation within the genus Laspinema (cyanobacteria).</title>
        <authorList>
            <person name="Stanojkovic A."/>
            <person name="Skoupy S."/>
            <person name="Skaloud P."/>
            <person name="Dvorak P."/>
        </authorList>
    </citation>
    <scope>NUCLEOTIDE SEQUENCE [LARGE SCALE GENOMIC DNA]</scope>
    <source>
        <strain evidence="2 3">D2a</strain>
    </source>
</reference>
<name>A0ABT2MLT5_9CYAN</name>
<proteinExistence type="predicted"/>
<sequence>MRLSTSVLLFGLLVSTAAVQFAGFASTSLQGVESDRTAEILMSNESRCGLHDGRRCDDRS</sequence>
<protein>
    <submittedName>
        <fullName evidence="2">Uncharacterized protein</fullName>
    </submittedName>
</protein>
<keyword evidence="1" id="KW-0732">Signal</keyword>
<keyword evidence="3" id="KW-1185">Reference proteome</keyword>
<evidence type="ECO:0000313" key="3">
    <source>
        <dbReference type="Proteomes" id="UP001525890"/>
    </source>
</evidence>
<organism evidence="2 3">
    <name type="scientific">Laspinema palackyanum D2a</name>
    <dbReference type="NCBI Taxonomy" id="2953684"/>
    <lineage>
        <taxon>Bacteria</taxon>
        <taxon>Bacillati</taxon>
        <taxon>Cyanobacteriota</taxon>
        <taxon>Cyanophyceae</taxon>
        <taxon>Oscillatoriophycideae</taxon>
        <taxon>Oscillatoriales</taxon>
        <taxon>Laspinemataceae</taxon>
        <taxon>Laspinema</taxon>
        <taxon>Laspinema palackyanum</taxon>
    </lineage>
</organism>
<evidence type="ECO:0000313" key="2">
    <source>
        <dbReference type="EMBL" id="MCT7965710.1"/>
    </source>
</evidence>
<dbReference type="Proteomes" id="UP001525890">
    <property type="component" value="Unassembled WGS sequence"/>
</dbReference>
<feature type="signal peptide" evidence="1">
    <location>
        <begin position="1"/>
        <end position="22"/>
    </location>
</feature>
<dbReference type="RefSeq" id="WP_367289672.1">
    <property type="nucleotide sequence ID" value="NZ_JAMXFF010000005.1"/>
</dbReference>
<dbReference type="EMBL" id="JAMXFF010000005">
    <property type="protein sequence ID" value="MCT7965710.1"/>
    <property type="molecule type" value="Genomic_DNA"/>
</dbReference>